<evidence type="ECO:0000313" key="4">
    <source>
        <dbReference type="Proteomes" id="UP001165063"/>
    </source>
</evidence>
<feature type="transmembrane region" description="Helical" evidence="2">
    <location>
        <begin position="225"/>
        <end position="248"/>
    </location>
</feature>
<comment type="caution">
    <text evidence="3">The sequence shown here is derived from an EMBL/GenBank/DDBJ whole genome shotgun (WGS) entry which is preliminary data.</text>
</comment>
<name>A0A9W7DIC3_AMBMO</name>
<proteinExistence type="predicted"/>
<sequence length="250" mass="27870">MNANIKSSFASFGIEEEDEEDGDDDDDDNMDQDDEDETIHQKNFSDEEDEENQLELSNESSLIENTTVKQIFKYVKSSHPYHQINLISEENRLSLTCALILHYYSIGEIEKGRSLVKYMRFSSSPLNLNSHNNNSNHGNRNGNIYNSLTFLSFIATFNTIIVVLQHGVDHLNMDDQTRGTLESVAAFLRLHIGSFSNDVSLTSSRSCSSLVSQDNDDGCDSANGVSVFLGSVIIRCSMTIVSGCLVLIMS</sequence>
<dbReference type="AlphaFoldDB" id="A0A9W7DIC3"/>
<evidence type="ECO:0000256" key="2">
    <source>
        <dbReference type="SAM" id="Phobius"/>
    </source>
</evidence>
<keyword evidence="2" id="KW-0472">Membrane</keyword>
<feature type="region of interest" description="Disordered" evidence="1">
    <location>
        <begin position="1"/>
        <end position="60"/>
    </location>
</feature>
<accession>A0A9W7DIC3</accession>
<evidence type="ECO:0000313" key="3">
    <source>
        <dbReference type="EMBL" id="GMG39889.1"/>
    </source>
</evidence>
<feature type="transmembrane region" description="Helical" evidence="2">
    <location>
        <begin position="144"/>
        <end position="164"/>
    </location>
</feature>
<organism evidence="3 4">
    <name type="scientific">Ambrosiozyma monospora</name>
    <name type="common">Yeast</name>
    <name type="synonym">Endomycopsis monosporus</name>
    <dbReference type="NCBI Taxonomy" id="43982"/>
    <lineage>
        <taxon>Eukaryota</taxon>
        <taxon>Fungi</taxon>
        <taxon>Dikarya</taxon>
        <taxon>Ascomycota</taxon>
        <taxon>Saccharomycotina</taxon>
        <taxon>Pichiomycetes</taxon>
        <taxon>Pichiales</taxon>
        <taxon>Pichiaceae</taxon>
        <taxon>Ambrosiozyma</taxon>
    </lineage>
</organism>
<dbReference type="OrthoDB" id="2133190at2759"/>
<protein>
    <submittedName>
        <fullName evidence="3">Unnamed protein product</fullName>
    </submittedName>
</protein>
<keyword evidence="2" id="KW-1133">Transmembrane helix</keyword>
<evidence type="ECO:0000256" key="1">
    <source>
        <dbReference type="SAM" id="MobiDB-lite"/>
    </source>
</evidence>
<keyword evidence="2" id="KW-0812">Transmembrane</keyword>
<dbReference type="Proteomes" id="UP001165063">
    <property type="component" value="Unassembled WGS sequence"/>
</dbReference>
<feature type="compositionally biased region" description="Acidic residues" evidence="1">
    <location>
        <begin position="14"/>
        <end position="37"/>
    </location>
</feature>
<keyword evidence="4" id="KW-1185">Reference proteome</keyword>
<gene>
    <name evidence="3" type="ORF">Amon01_000571100</name>
</gene>
<reference evidence="3" key="1">
    <citation type="submission" date="2023-04" db="EMBL/GenBank/DDBJ databases">
        <title>Ambrosiozyma monospora NBRC 1965.</title>
        <authorList>
            <person name="Ichikawa N."/>
            <person name="Sato H."/>
            <person name="Tonouchi N."/>
        </authorList>
    </citation>
    <scope>NUCLEOTIDE SEQUENCE</scope>
    <source>
        <strain evidence="3">NBRC 1965</strain>
    </source>
</reference>
<dbReference type="EMBL" id="BSXU01003271">
    <property type="protein sequence ID" value="GMG39889.1"/>
    <property type="molecule type" value="Genomic_DNA"/>
</dbReference>
<feature type="compositionally biased region" description="Polar residues" evidence="1">
    <location>
        <begin position="1"/>
        <end position="10"/>
    </location>
</feature>